<proteinExistence type="predicted"/>
<evidence type="ECO:0000256" key="2">
    <source>
        <dbReference type="ARBA" id="ARBA00022475"/>
    </source>
</evidence>
<keyword evidence="4 6" id="KW-1133">Transmembrane helix</keyword>
<comment type="subcellular location">
    <subcellularLocation>
        <location evidence="1">Cell membrane</location>
        <topology evidence="1">Multi-pass membrane protein</topology>
    </subcellularLocation>
</comment>
<protein>
    <submittedName>
        <fullName evidence="7">Positive regulator of sigma E activity</fullName>
    </submittedName>
</protein>
<dbReference type="EMBL" id="JACHEO010000002">
    <property type="protein sequence ID" value="MBB5346915.1"/>
    <property type="molecule type" value="Genomic_DNA"/>
</dbReference>
<keyword evidence="3 6" id="KW-0812">Transmembrane</keyword>
<evidence type="ECO:0000313" key="8">
    <source>
        <dbReference type="Proteomes" id="UP000539642"/>
    </source>
</evidence>
<feature type="transmembrane region" description="Helical" evidence="6">
    <location>
        <begin position="77"/>
        <end position="96"/>
    </location>
</feature>
<evidence type="ECO:0000256" key="1">
    <source>
        <dbReference type="ARBA" id="ARBA00004651"/>
    </source>
</evidence>
<dbReference type="RefSeq" id="WP_183348213.1">
    <property type="nucleotide sequence ID" value="NZ_JACHEO010000002.1"/>
</dbReference>
<reference evidence="7 8" key="1">
    <citation type="submission" date="2020-08" db="EMBL/GenBank/DDBJ databases">
        <title>Genomic Encyclopedia of Type Strains, Phase IV (KMG-IV): sequencing the most valuable type-strain genomes for metagenomic binning, comparative biology and taxonomic classification.</title>
        <authorList>
            <person name="Goeker M."/>
        </authorList>
    </citation>
    <scope>NUCLEOTIDE SEQUENCE [LARGE SCALE GENOMIC DNA]</scope>
    <source>
        <strain evidence="7 8">DSM 28570</strain>
    </source>
</reference>
<accession>A0A840UMR7</accession>
<name>A0A840UMR7_9BACT</name>
<dbReference type="Pfam" id="PF03899">
    <property type="entry name" value="ATP-synt_I"/>
    <property type="match status" value="1"/>
</dbReference>
<dbReference type="GO" id="GO:0005886">
    <property type="term" value="C:plasma membrane"/>
    <property type="evidence" value="ECO:0007669"/>
    <property type="project" value="UniProtKB-SubCell"/>
</dbReference>
<dbReference type="Proteomes" id="UP000539642">
    <property type="component" value="Unassembled WGS sequence"/>
</dbReference>
<feature type="transmembrane region" description="Helical" evidence="6">
    <location>
        <begin position="12"/>
        <end position="45"/>
    </location>
</feature>
<dbReference type="InterPro" id="IPR005598">
    <property type="entry name" value="ATP_synth_I"/>
</dbReference>
<evidence type="ECO:0000256" key="5">
    <source>
        <dbReference type="ARBA" id="ARBA00023136"/>
    </source>
</evidence>
<evidence type="ECO:0000313" key="7">
    <source>
        <dbReference type="EMBL" id="MBB5346915.1"/>
    </source>
</evidence>
<sequence length="134" mass="15256">MSLHKMQVMSWVYLVVLTLGAWIFHSAFFSWSVFVGGVISILSFWVSHNDVTKFFGTLASTGPMAEKEKVKKSRIGYIVKFWVRIVIIGIVLLVLIKYEKVNIFGLILGLSTVVFTVTITAVNVAWRYFFSGRR</sequence>
<evidence type="ECO:0000256" key="4">
    <source>
        <dbReference type="ARBA" id="ARBA00022989"/>
    </source>
</evidence>
<organism evidence="7 8">
    <name type="scientific">Desulfoprunum benzoelyticum</name>
    <dbReference type="NCBI Taxonomy" id="1506996"/>
    <lineage>
        <taxon>Bacteria</taxon>
        <taxon>Pseudomonadati</taxon>
        <taxon>Thermodesulfobacteriota</taxon>
        <taxon>Desulfobulbia</taxon>
        <taxon>Desulfobulbales</taxon>
        <taxon>Desulfobulbaceae</taxon>
        <taxon>Desulfoprunum</taxon>
    </lineage>
</organism>
<keyword evidence="2" id="KW-1003">Cell membrane</keyword>
<evidence type="ECO:0000256" key="6">
    <source>
        <dbReference type="SAM" id="Phobius"/>
    </source>
</evidence>
<dbReference type="AlphaFoldDB" id="A0A840UMR7"/>
<keyword evidence="8" id="KW-1185">Reference proteome</keyword>
<feature type="transmembrane region" description="Helical" evidence="6">
    <location>
        <begin position="102"/>
        <end position="126"/>
    </location>
</feature>
<keyword evidence="5 6" id="KW-0472">Membrane</keyword>
<gene>
    <name evidence="7" type="ORF">HNQ81_000625</name>
</gene>
<comment type="caution">
    <text evidence="7">The sequence shown here is derived from an EMBL/GenBank/DDBJ whole genome shotgun (WGS) entry which is preliminary data.</text>
</comment>
<evidence type="ECO:0000256" key="3">
    <source>
        <dbReference type="ARBA" id="ARBA00022692"/>
    </source>
</evidence>